<comment type="caution">
    <text evidence="2">The sequence shown here is derived from an EMBL/GenBank/DDBJ whole genome shotgun (WGS) entry which is preliminary data.</text>
</comment>
<dbReference type="Proteomes" id="UP000178599">
    <property type="component" value="Unassembled WGS sequence"/>
</dbReference>
<organism evidence="2 3">
    <name type="scientific">Candidatus Liptonbacteria bacterium RIFOXYB1_FULL_36_10</name>
    <dbReference type="NCBI Taxonomy" id="1798654"/>
    <lineage>
        <taxon>Bacteria</taxon>
        <taxon>Candidatus Liptoniibacteriota</taxon>
    </lineage>
</organism>
<sequence length="309" mass="33338">MFFKKNNFIAFFIFSFIFLSLFFPVFSLAAGLSGPLVICADINNCNFCDLLQTAKNILDFSIQLAFILVVAYTVWGGLQIMVSGAFESLYSKGKKLITNAAIGLVIILVSWVFVDQLIRVMVGGSIFQGNFSGWVWNEIPCDLNKVDLPAISNSGSGTVTPGGGGFSGGQELCNNPAKLAEKYGVPYPVKNSFDIDAIIGCVNGSLNKMIDQNQIYTSDRDHPLCNYTRGEKICGDCSHKVSSCHYGGMAGHMGVLAVDFNAAVGISESKLNDEINKIARAGDCGISISNVIFEDDHTHISAPSCNSKY</sequence>
<dbReference type="EMBL" id="MHLE01000038">
    <property type="protein sequence ID" value="OGZ02235.1"/>
    <property type="molecule type" value="Genomic_DNA"/>
</dbReference>
<gene>
    <name evidence="2" type="ORF">A2390_00915</name>
</gene>
<keyword evidence="1" id="KW-0812">Transmembrane</keyword>
<dbReference type="Pfam" id="PF18895">
    <property type="entry name" value="T4SS_pilin"/>
    <property type="match status" value="1"/>
</dbReference>
<evidence type="ECO:0000313" key="3">
    <source>
        <dbReference type="Proteomes" id="UP000178599"/>
    </source>
</evidence>
<evidence type="ECO:0000313" key="2">
    <source>
        <dbReference type="EMBL" id="OGZ02235.1"/>
    </source>
</evidence>
<accession>A0A1G2CLG6</accession>
<reference evidence="2 3" key="1">
    <citation type="journal article" date="2016" name="Nat. Commun.">
        <title>Thousands of microbial genomes shed light on interconnected biogeochemical processes in an aquifer system.</title>
        <authorList>
            <person name="Anantharaman K."/>
            <person name="Brown C.T."/>
            <person name="Hug L.A."/>
            <person name="Sharon I."/>
            <person name="Castelle C.J."/>
            <person name="Probst A.J."/>
            <person name="Thomas B.C."/>
            <person name="Singh A."/>
            <person name="Wilkins M.J."/>
            <person name="Karaoz U."/>
            <person name="Brodie E.L."/>
            <person name="Williams K.H."/>
            <person name="Hubbard S.S."/>
            <person name="Banfield J.F."/>
        </authorList>
    </citation>
    <scope>NUCLEOTIDE SEQUENCE [LARGE SCALE GENOMIC DNA]</scope>
</reference>
<evidence type="ECO:0000256" key="1">
    <source>
        <dbReference type="SAM" id="Phobius"/>
    </source>
</evidence>
<dbReference type="AlphaFoldDB" id="A0A1G2CLG6"/>
<name>A0A1G2CLG6_9BACT</name>
<protein>
    <submittedName>
        <fullName evidence="2">Uncharacterized protein</fullName>
    </submittedName>
</protein>
<keyword evidence="1" id="KW-0472">Membrane</keyword>
<feature type="transmembrane region" description="Helical" evidence="1">
    <location>
        <begin position="63"/>
        <end position="84"/>
    </location>
</feature>
<dbReference type="InterPro" id="IPR043993">
    <property type="entry name" value="T4SS_pilin"/>
</dbReference>
<proteinExistence type="predicted"/>
<feature type="transmembrane region" description="Helical" evidence="1">
    <location>
        <begin position="96"/>
        <end position="114"/>
    </location>
</feature>
<keyword evidence="1" id="KW-1133">Transmembrane helix</keyword>